<evidence type="ECO:0000313" key="2">
    <source>
        <dbReference type="EMBL" id="QHT22043.1"/>
    </source>
</evidence>
<organism evidence="2">
    <name type="scientific">viral metagenome</name>
    <dbReference type="NCBI Taxonomy" id="1070528"/>
    <lineage>
        <taxon>unclassified sequences</taxon>
        <taxon>metagenomes</taxon>
        <taxon>organismal metagenomes</taxon>
    </lineage>
</organism>
<dbReference type="SMART" id="SM00507">
    <property type="entry name" value="HNHc"/>
    <property type="match status" value="1"/>
</dbReference>
<feature type="domain" description="HNH nuclease" evidence="1">
    <location>
        <begin position="325"/>
        <end position="376"/>
    </location>
</feature>
<dbReference type="AlphaFoldDB" id="A0A6C0E0G2"/>
<dbReference type="InterPro" id="IPR003615">
    <property type="entry name" value="HNH_nuc"/>
</dbReference>
<sequence length="822" mass="96996">MAFTKICIGISSKDVVCSVKIPDEREYCSVYHEHYQELINKGHTKDAINLLPRCIRCKKHQPNTCYKDNYKTCENCINYRKSRTIIDEKCYTCETNNAIRINNGIHKGKNNKKYCELHIMNMKYDNLVLDGNNLCEGYRKTCISIVDTNELYCEECNNKKIEVNLQETQRRKENREEFNNKNCCGECGSKLDDKEFKYCSKCRNIRSIREKDQRKRGIRKDKGLTVERKMAKQEKIKEDRKKNPSKYKYADKLAKARMIVLQEHLYFDKNKKRTQQIRETQREMMSDEEYEQYKKLRRNNIYSTLKYYKYRANKNKYGGQSWDDNIDTIVLSMFKQKCFYCGEFAKIGEHNGIDRLDNSKGYTLDNIQTCCEFCNISKGCVDVDIFLMRVEHILTYRGLIDGNLYNNIFSASKNITYNTYRSRANIRNIDFAITETEYIDIKNKKCYLCGSGTSSIHVNGIDRIDSSKGYTVNNSISCCSDCNYHKHKYSLQYFLDKFQKIYDTNYETLNLLYNTKNLTIRKNVGFYFLKNGNYFKYKFNIGNLAYGEWDYVFDEENKSFEFHNIANNKYTKTNKINVKRNCYDFEYLLISQSRDNSINYDFRTLCETNNCVVRYDSDILLHINKSTDMIITLLLDDNNQTLGIKIEYGFTNNNNCNTINKCNTDCFKFIISQITNNDNDTRSYSGMKHISKNTNKTPKVSKVSRDIRQDSITRAKELLESDKRKKILEQLIISEDIRNPERINLEAFISSYETKINKDKLKEINDDNTKEISNSSNNKQNETNKKEINIFENINLRNYDIIEKIIINSKSGKIIDIQKKAF</sequence>
<reference evidence="2" key="1">
    <citation type="journal article" date="2020" name="Nature">
        <title>Giant virus diversity and host interactions through global metagenomics.</title>
        <authorList>
            <person name="Schulz F."/>
            <person name="Roux S."/>
            <person name="Paez-Espino D."/>
            <person name="Jungbluth S."/>
            <person name="Walsh D.A."/>
            <person name="Denef V.J."/>
            <person name="McMahon K.D."/>
            <person name="Konstantinidis K.T."/>
            <person name="Eloe-Fadrosh E.A."/>
            <person name="Kyrpides N.C."/>
            <person name="Woyke T."/>
        </authorList>
    </citation>
    <scope>NUCLEOTIDE SEQUENCE</scope>
    <source>
        <strain evidence="2">GVMAG-M-3300023179-103</strain>
    </source>
</reference>
<dbReference type="Gene3D" id="3.30.40.220">
    <property type="match status" value="2"/>
</dbReference>
<proteinExistence type="predicted"/>
<protein>
    <recommendedName>
        <fullName evidence="1">HNH nuclease domain-containing protein</fullName>
    </recommendedName>
</protein>
<accession>A0A6C0E0G2</accession>
<name>A0A6C0E0G2_9ZZZZ</name>
<dbReference type="EMBL" id="MN739701">
    <property type="protein sequence ID" value="QHT22043.1"/>
    <property type="molecule type" value="Genomic_DNA"/>
</dbReference>
<evidence type="ECO:0000259" key="1">
    <source>
        <dbReference type="SMART" id="SM00507"/>
    </source>
</evidence>